<protein>
    <submittedName>
        <fullName evidence="2">Uncharacterized protein</fullName>
    </submittedName>
</protein>
<dbReference type="EMBL" id="SWJZ01000066">
    <property type="protein sequence ID" value="TKD15802.1"/>
    <property type="molecule type" value="Genomic_DNA"/>
</dbReference>
<dbReference type="AlphaFoldDB" id="A0A4U1JN24"/>
<sequence length="439" mass="46726">MSDGLITTTSSEGLQALGSAAQRSWELITGTLGDRIDPDHAAIFAEPVSTHGGARIEWYVPPGRPGTPVPLAALSAPEAEAIRARLAAIHDRILALADQISAQTGPQTGPQTALQTSADNYWLAEALRNAIEVPDQDAIWALRQDDGGLRPILVNWGRLRDTTRAARGALSVLAPNRRAAAAATAAMATPALPAPPLAATETVFLAAPPPSETPRPWGHWLVLLGWLVLAALIAAVLWLLIAPCGLRPGLLGFCPAPVAATAPARQAEALRAEIAQLTDRLALSGRQCLNARDRAEAPAAPKTGIADLDRRLQARGAAAGEMTISLVWSGTDDLDLRVSCPSGQVADLRRKPNDCGGLLDVDANFPAPVAIDDPVENIHFNPLVPGHYRVEVKRLNDTPPRGDLPFGVVLRRQGTPEQHLEGAFRGKEKRWSTEFEISR</sequence>
<keyword evidence="1" id="KW-0812">Transmembrane</keyword>
<organism evidence="2 3">
    <name type="scientific">Rhodobacter capsulatus</name>
    <name type="common">Rhodopseudomonas capsulata</name>
    <dbReference type="NCBI Taxonomy" id="1061"/>
    <lineage>
        <taxon>Bacteria</taxon>
        <taxon>Pseudomonadati</taxon>
        <taxon>Pseudomonadota</taxon>
        <taxon>Alphaproteobacteria</taxon>
        <taxon>Rhodobacterales</taxon>
        <taxon>Rhodobacter group</taxon>
        <taxon>Rhodobacter</taxon>
    </lineage>
</organism>
<evidence type="ECO:0000313" key="3">
    <source>
        <dbReference type="Proteomes" id="UP000310597"/>
    </source>
</evidence>
<proteinExistence type="predicted"/>
<keyword evidence="1" id="KW-0472">Membrane</keyword>
<evidence type="ECO:0000256" key="1">
    <source>
        <dbReference type="SAM" id="Phobius"/>
    </source>
</evidence>
<accession>A0A4U1JN24</accession>
<keyword evidence="1" id="KW-1133">Transmembrane helix</keyword>
<feature type="transmembrane region" description="Helical" evidence="1">
    <location>
        <begin position="217"/>
        <end position="241"/>
    </location>
</feature>
<dbReference type="OrthoDB" id="1090891at2"/>
<comment type="caution">
    <text evidence="2">The sequence shown here is derived from an EMBL/GenBank/DDBJ whole genome shotgun (WGS) entry which is preliminary data.</text>
</comment>
<name>A0A4U1JN24_RHOCA</name>
<gene>
    <name evidence="2" type="ORF">FBT96_15135</name>
</gene>
<reference evidence="2 3" key="1">
    <citation type="submission" date="2019-04" db="EMBL/GenBank/DDBJ databases">
        <title>Draft Whole-Genome sequence of the purple photosynthetic bacterium Rhodobacter capsulatus SP108 with an indigenous class A beta-lactamase.</title>
        <authorList>
            <person name="Robertson S."/>
            <person name="Meyer T.E."/>
            <person name="Kyndt J.A."/>
        </authorList>
    </citation>
    <scope>NUCLEOTIDE SEQUENCE [LARGE SCALE GENOMIC DNA]</scope>
    <source>
        <strain evidence="2 3">SP108</strain>
    </source>
</reference>
<evidence type="ECO:0000313" key="2">
    <source>
        <dbReference type="EMBL" id="TKD15802.1"/>
    </source>
</evidence>
<dbReference type="RefSeq" id="WP_136908076.1">
    <property type="nucleotide sequence ID" value="NZ_SWJZ01000066.1"/>
</dbReference>
<dbReference type="Proteomes" id="UP000310597">
    <property type="component" value="Unassembled WGS sequence"/>
</dbReference>